<evidence type="ECO:0000256" key="1">
    <source>
        <dbReference type="SAM" id="Phobius"/>
    </source>
</evidence>
<keyword evidence="1" id="KW-1133">Transmembrane helix</keyword>
<dbReference type="Proteomes" id="UP000006038">
    <property type="component" value="Chromosome 8"/>
</dbReference>
<name>J3MSK6_ORYBR</name>
<organism evidence="2">
    <name type="scientific">Oryza brachyantha</name>
    <name type="common">malo sina</name>
    <dbReference type="NCBI Taxonomy" id="4533"/>
    <lineage>
        <taxon>Eukaryota</taxon>
        <taxon>Viridiplantae</taxon>
        <taxon>Streptophyta</taxon>
        <taxon>Embryophyta</taxon>
        <taxon>Tracheophyta</taxon>
        <taxon>Spermatophyta</taxon>
        <taxon>Magnoliopsida</taxon>
        <taxon>Liliopsida</taxon>
        <taxon>Poales</taxon>
        <taxon>Poaceae</taxon>
        <taxon>BOP clade</taxon>
        <taxon>Oryzoideae</taxon>
        <taxon>Oryzeae</taxon>
        <taxon>Oryzinae</taxon>
        <taxon>Oryza</taxon>
    </lineage>
</organism>
<accession>J3MSK6</accession>
<proteinExistence type="predicted"/>
<evidence type="ECO:0000313" key="2">
    <source>
        <dbReference type="EnsemblPlants" id="OB08G20860.1"/>
    </source>
</evidence>
<dbReference type="HOGENOM" id="CLU_2726246_0_0_1"/>
<feature type="transmembrane region" description="Helical" evidence="1">
    <location>
        <begin position="21"/>
        <end position="39"/>
    </location>
</feature>
<keyword evidence="1" id="KW-0472">Membrane</keyword>
<evidence type="ECO:0000313" key="3">
    <source>
        <dbReference type="Proteomes" id="UP000006038"/>
    </source>
</evidence>
<reference evidence="2" key="1">
    <citation type="journal article" date="2013" name="Nat. Commun.">
        <title>Whole-genome sequencing of Oryza brachyantha reveals mechanisms underlying Oryza genome evolution.</title>
        <authorList>
            <person name="Chen J."/>
            <person name="Huang Q."/>
            <person name="Gao D."/>
            <person name="Wang J."/>
            <person name="Lang Y."/>
            <person name="Liu T."/>
            <person name="Li B."/>
            <person name="Bai Z."/>
            <person name="Luis Goicoechea J."/>
            <person name="Liang C."/>
            <person name="Chen C."/>
            <person name="Zhang W."/>
            <person name="Sun S."/>
            <person name="Liao Y."/>
            <person name="Zhang X."/>
            <person name="Yang L."/>
            <person name="Song C."/>
            <person name="Wang M."/>
            <person name="Shi J."/>
            <person name="Liu G."/>
            <person name="Liu J."/>
            <person name="Zhou H."/>
            <person name="Zhou W."/>
            <person name="Yu Q."/>
            <person name="An N."/>
            <person name="Chen Y."/>
            <person name="Cai Q."/>
            <person name="Wang B."/>
            <person name="Liu B."/>
            <person name="Min J."/>
            <person name="Huang Y."/>
            <person name="Wu H."/>
            <person name="Li Z."/>
            <person name="Zhang Y."/>
            <person name="Yin Y."/>
            <person name="Song W."/>
            <person name="Jiang J."/>
            <person name="Jackson S.A."/>
            <person name="Wing R.A."/>
            <person name="Wang J."/>
            <person name="Chen M."/>
        </authorList>
    </citation>
    <scope>NUCLEOTIDE SEQUENCE [LARGE SCALE GENOMIC DNA]</scope>
    <source>
        <strain evidence="2">cv. IRGC 101232</strain>
    </source>
</reference>
<dbReference type="Gramene" id="OB08G20860.1">
    <property type="protein sequence ID" value="OB08G20860.1"/>
    <property type="gene ID" value="OB08G20860"/>
</dbReference>
<keyword evidence="3" id="KW-1185">Reference proteome</keyword>
<dbReference type="AlphaFoldDB" id="J3MSK6"/>
<protein>
    <submittedName>
        <fullName evidence="2">Uncharacterized protein</fullName>
    </submittedName>
</protein>
<reference evidence="2" key="2">
    <citation type="submission" date="2013-04" db="UniProtKB">
        <authorList>
            <consortium name="EnsemblPlants"/>
        </authorList>
    </citation>
    <scope>IDENTIFICATION</scope>
</reference>
<keyword evidence="1" id="KW-0812">Transmembrane</keyword>
<sequence>MKTMARSFHFFMMKSPIYQNYILINLTSIMLRVWLHNIWKSGFLLIIMHALYRLLTPDQHFTCSCFSKCKTY</sequence>
<dbReference type="EnsemblPlants" id="OB08G20860.1">
    <property type="protein sequence ID" value="OB08G20860.1"/>
    <property type="gene ID" value="OB08G20860"/>
</dbReference>